<keyword evidence="3" id="KW-1185">Reference proteome</keyword>
<feature type="region of interest" description="Disordered" evidence="1">
    <location>
        <begin position="1"/>
        <end position="69"/>
    </location>
</feature>
<organism evidence="2 3">
    <name type="scientific">Meganyctiphanes norvegica</name>
    <name type="common">Northern krill</name>
    <name type="synonym">Thysanopoda norvegica</name>
    <dbReference type="NCBI Taxonomy" id="48144"/>
    <lineage>
        <taxon>Eukaryota</taxon>
        <taxon>Metazoa</taxon>
        <taxon>Ecdysozoa</taxon>
        <taxon>Arthropoda</taxon>
        <taxon>Crustacea</taxon>
        <taxon>Multicrustacea</taxon>
        <taxon>Malacostraca</taxon>
        <taxon>Eumalacostraca</taxon>
        <taxon>Eucarida</taxon>
        <taxon>Euphausiacea</taxon>
        <taxon>Euphausiidae</taxon>
        <taxon>Meganyctiphanes</taxon>
    </lineage>
</organism>
<proteinExistence type="predicted"/>
<dbReference type="Proteomes" id="UP001497623">
    <property type="component" value="Unassembled WGS sequence"/>
</dbReference>
<evidence type="ECO:0000313" key="3">
    <source>
        <dbReference type="Proteomes" id="UP001497623"/>
    </source>
</evidence>
<dbReference type="AlphaFoldDB" id="A0AAV2Q347"/>
<feature type="compositionally biased region" description="Low complexity" evidence="1">
    <location>
        <begin position="217"/>
        <end position="243"/>
    </location>
</feature>
<evidence type="ECO:0000256" key="1">
    <source>
        <dbReference type="SAM" id="MobiDB-lite"/>
    </source>
</evidence>
<feature type="non-terminal residue" evidence="2">
    <location>
        <position position="411"/>
    </location>
</feature>
<sequence length="411" mass="45314">MAGRTSQRNIRAPSRYEDGTDLNILDTQLGLEESGRVPGVGGAGSGRPITGERVPAAGGSGSGRPLEQGNLSNNQIIQQENQQNDDQEVIGAEQNTAEELIELEGTLVEGELSNRDLGVAVEGLREEMSNFMANAITTFGALFSALAGPKLDEITNTNDLGTNDILRKGIEQAKSVAAIRAVRYKDAVLRNERQRNGPESSETPNTNDQVGQRTPHNNSRPTTSRNNINNNIDSNNSANNNIIDSNNSTNNIINNETALTNAVTQQPGVRPNQGGAPVVGTLPNVRPNQDEVDRTSEQQRIWKKIVDERRKNNIIIMGLTETGIREEDEEAVRHLLGYLQCGNRIKQITNMRRLGNRTSKRRLILVNFNNEFAVKQILDRSPKLSSSALFARVHIKKDLPFEERPVYIRND</sequence>
<name>A0AAV2Q347_MEGNR</name>
<gene>
    <name evidence="2" type="ORF">MNOR_LOCUS6843</name>
</gene>
<evidence type="ECO:0000313" key="2">
    <source>
        <dbReference type="EMBL" id="CAL4067961.1"/>
    </source>
</evidence>
<feature type="compositionally biased region" description="Polar residues" evidence="1">
    <location>
        <begin position="197"/>
        <end position="216"/>
    </location>
</feature>
<dbReference type="EMBL" id="CAXKWB010002903">
    <property type="protein sequence ID" value="CAL4067961.1"/>
    <property type="molecule type" value="Genomic_DNA"/>
</dbReference>
<reference evidence="2 3" key="1">
    <citation type="submission" date="2024-05" db="EMBL/GenBank/DDBJ databases">
        <authorList>
            <person name="Wallberg A."/>
        </authorList>
    </citation>
    <scope>NUCLEOTIDE SEQUENCE [LARGE SCALE GENOMIC DNA]</scope>
</reference>
<feature type="region of interest" description="Disordered" evidence="1">
    <location>
        <begin position="189"/>
        <end position="243"/>
    </location>
</feature>
<comment type="caution">
    <text evidence="2">The sequence shown here is derived from an EMBL/GenBank/DDBJ whole genome shotgun (WGS) entry which is preliminary data.</text>
</comment>
<accession>A0AAV2Q347</accession>
<protein>
    <submittedName>
        <fullName evidence="2">Uncharacterized protein</fullName>
    </submittedName>
</protein>
<feature type="region of interest" description="Disordered" evidence="1">
    <location>
        <begin position="265"/>
        <end position="296"/>
    </location>
</feature>